<reference evidence="3" key="1">
    <citation type="submission" date="2016-10" db="EMBL/GenBank/DDBJ databases">
        <authorList>
            <person name="Varghese N."/>
            <person name="Submissions S."/>
        </authorList>
    </citation>
    <scope>NUCLEOTIDE SEQUENCE [LARGE SCALE GENOMIC DNA]</scope>
    <source>
        <strain evidence="3">DSM 45419</strain>
    </source>
</reference>
<dbReference type="SMART" id="SM00849">
    <property type="entry name" value="Lactamase_B"/>
    <property type="match status" value="1"/>
</dbReference>
<proteinExistence type="predicted"/>
<protein>
    <submittedName>
        <fullName evidence="2">Glyoxylase, beta-lactamase superfamily II</fullName>
    </submittedName>
</protein>
<dbReference type="Pfam" id="PF00753">
    <property type="entry name" value="Lactamase_B"/>
    <property type="match status" value="1"/>
</dbReference>
<name>A0A1H0BX49_9ACTN</name>
<evidence type="ECO:0000313" key="2">
    <source>
        <dbReference type="EMBL" id="SDN50238.1"/>
    </source>
</evidence>
<dbReference type="SUPFAM" id="SSF56281">
    <property type="entry name" value="Metallo-hydrolase/oxidoreductase"/>
    <property type="match status" value="1"/>
</dbReference>
<dbReference type="AlphaFoldDB" id="A0A1H0BX49"/>
<dbReference type="STRING" id="1137991.SAMN05660642_04958"/>
<feature type="domain" description="Metallo-beta-lactamase" evidence="1">
    <location>
        <begin position="24"/>
        <end position="207"/>
    </location>
</feature>
<sequence length="296" mass="32437">MRGPDVEYGGVTLLASPEGGRYPSGNSLVISGTDRTVLVDPSIEVHRRGGVPDAVDLVVVSHAHEDHLAGLHLFPDLPVLAHPAEVGPVRSPEVLLAGFGMGPSEAGGFREQLRDTFHLSERPDVGTFQDGDVVDLGGRTLTVLHLPGHTAGHCGLLVEPDGFVFLADIDLTSFGPYYGDLSSSLEDFEASITRLREVEARWYGTSHQVGVIDDRQTFLDALDRFAAVIHRRDETLLRLLRQPRTLADVVAHRLVYRPHVRLPFVEAVERRTALLHLERLERHGLVVPTDVGYLAV</sequence>
<dbReference type="EMBL" id="FNHE01000032">
    <property type="protein sequence ID" value="SDN50238.1"/>
    <property type="molecule type" value="Genomic_DNA"/>
</dbReference>
<dbReference type="InterPro" id="IPR050855">
    <property type="entry name" value="NDM-1-like"/>
</dbReference>
<dbReference type="Gene3D" id="3.60.15.10">
    <property type="entry name" value="Ribonuclease Z/Hydroxyacylglutathione hydrolase-like"/>
    <property type="match status" value="1"/>
</dbReference>
<evidence type="ECO:0000313" key="3">
    <source>
        <dbReference type="Proteomes" id="UP000198680"/>
    </source>
</evidence>
<evidence type="ECO:0000259" key="1">
    <source>
        <dbReference type="SMART" id="SM00849"/>
    </source>
</evidence>
<dbReference type="Proteomes" id="UP000198680">
    <property type="component" value="Unassembled WGS sequence"/>
</dbReference>
<organism evidence="2 3">
    <name type="scientific">Geodermatophilus siccatus</name>
    <dbReference type="NCBI Taxonomy" id="1137991"/>
    <lineage>
        <taxon>Bacteria</taxon>
        <taxon>Bacillati</taxon>
        <taxon>Actinomycetota</taxon>
        <taxon>Actinomycetes</taxon>
        <taxon>Geodermatophilales</taxon>
        <taxon>Geodermatophilaceae</taxon>
        <taxon>Geodermatophilus</taxon>
    </lineage>
</organism>
<dbReference type="InterPro" id="IPR001279">
    <property type="entry name" value="Metallo-B-lactamas"/>
</dbReference>
<dbReference type="PANTHER" id="PTHR42951">
    <property type="entry name" value="METALLO-BETA-LACTAMASE DOMAIN-CONTAINING"/>
    <property type="match status" value="1"/>
</dbReference>
<dbReference type="PANTHER" id="PTHR42951:SF22">
    <property type="entry name" value="METALLO BETA-LACTAMASE SUPERFAMILY LIPOPROTEIN"/>
    <property type="match status" value="1"/>
</dbReference>
<dbReference type="InterPro" id="IPR036866">
    <property type="entry name" value="RibonucZ/Hydroxyglut_hydro"/>
</dbReference>
<dbReference type="OrthoDB" id="2971563at2"/>
<keyword evidence="3" id="KW-1185">Reference proteome</keyword>
<accession>A0A1H0BX49</accession>
<gene>
    <name evidence="2" type="ORF">SAMN05660642_04958</name>
</gene>
<dbReference type="RefSeq" id="WP_091224506.1">
    <property type="nucleotide sequence ID" value="NZ_FNHE01000032.1"/>
</dbReference>